<dbReference type="SUPFAM" id="SSF50156">
    <property type="entry name" value="PDZ domain-like"/>
    <property type="match status" value="1"/>
</dbReference>
<feature type="domain" description="PDZ" evidence="5">
    <location>
        <begin position="335"/>
        <end position="413"/>
    </location>
</feature>
<keyword evidence="3" id="KW-0378">Hydrolase</keyword>
<dbReference type="Proteomes" id="UP000187406">
    <property type="component" value="Unassembled WGS sequence"/>
</dbReference>
<dbReference type="PRINTS" id="PR00834">
    <property type="entry name" value="PROTEASES2C"/>
</dbReference>
<evidence type="ECO:0000256" key="2">
    <source>
        <dbReference type="ARBA" id="ARBA00022670"/>
    </source>
</evidence>
<evidence type="ECO:0000259" key="5">
    <source>
        <dbReference type="PROSITE" id="PS50106"/>
    </source>
</evidence>
<dbReference type="PANTHER" id="PTHR22939">
    <property type="entry name" value="SERINE PROTEASE FAMILY S1C HTRA-RELATED"/>
    <property type="match status" value="1"/>
</dbReference>
<dbReference type="GO" id="GO:0004252">
    <property type="term" value="F:serine-type endopeptidase activity"/>
    <property type="evidence" value="ECO:0007669"/>
    <property type="project" value="InterPro"/>
</dbReference>
<dbReference type="EMBL" id="BDDD01004118">
    <property type="protein sequence ID" value="GAV86977.1"/>
    <property type="molecule type" value="Genomic_DNA"/>
</dbReference>
<evidence type="ECO:0000256" key="4">
    <source>
        <dbReference type="SAM" id="SignalP"/>
    </source>
</evidence>
<dbReference type="InterPro" id="IPR041489">
    <property type="entry name" value="PDZ_6"/>
</dbReference>
<dbReference type="Pfam" id="PF13365">
    <property type="entry name" value="Trypsin_2"/>
    <property type="match status" value="1"/>
</dbReference>
<dbReference type="CDD" id="cd23085">
    <property type="entry name" value="cpPDZ_AtDEGP14-like"/>
    <property type="match status" value="1"/>
</dbReference>
<dbReference type="InterPro" id="IPR001478">
    <property type="entry name" value="PDZ"/>
</dbReference>
<dbReference type="PROSITE" id="PS50106">
    <property type="entry name" value="PDZ"/>
    <property type="match status" value="1"/>
</dbReference>
<dbReference type="PANTHER" id="PTHR22939:SF125">
    <property type="entry name" value="PROTEASE DO-LIKE 14-RELATED"/>
    <property type="match status" value="1"/>
</dbReference>
<evidence type="ECO:0000313" key="6">
    <source>
        <dbReference type="EMBL" id="GAV86977.1"/>
    </source>
</evidence>
<protein>
    <submittedName>
        <fullName evidence="6">PDZ_2 domain-containing protein/Trypsin_2 domain-containing protein</fullName>
    </submittedName>
</protein>
<dbReference type="GO" id="GO:0006508">
    <property type="term" value="P:proteolysis"/>
    <property type="evidence" value="ECO:0007669"/>
    <property type="project" value="UniProtKB-KW"/>
</dbReference>
<comment type="similarity">
    <text evidence="1">Belongs to the peptidase S1C family.</text>
</comment>
<accession>A0A1Q3D3A0</accession>
<feature type="signal peptide" evidence="4">
    <location>
        <begin position="1"/>
        <end position="16"/>
    </location>
</feature>
<name>A0A1Q3D3A0_CEPFO</name>
<dbReference type="InterPro" id="IPR001940">
    <property type="entry name" value="Peptidase_S1C"/>
</dbReference>
<evidence type="ECO:0000256" key="1">
    <source>
        <dbReference type="ARBA" id="ARBA00010541"/>
    </source>
</evidence>
<dbReference type="Gene3D" id="2.40.10.120">
    <property type="match status" value="1"/>
</dbReference>
<feature type="chain" id="PRO_5012614239" evidence="4">
    <location>
        <begin position="17"/>
        <end position="453"/>
    </location>
</feature>
<dbReference type="Pfam" id="PF17820">
    <property type="entry name" value="PDZ_6"/>
    <property type="match status" value="1"/>
</dbReference>
<dbReference type="InParanoid" id="A0A1Q3D3A0"/>
<organism evidence="6 7">
    <name type="scientific">Cephalotus follicularis</name>
    <name type="common">Albany pitcher plant</name>
    <dbReference type="NCBI Taxonomy" id="3775"/>
    <lineage>
        <taxon>Eukaryota</taxon>
        <taxon>Viridiplantae</taxon>
        <taxon>Streptophyta</taxon>
        <taxon>Embryophyta</taxon>
        <taxon>Tracheophyta</taxon>
        <taxon>Spermatophyta</taxon>
        <taxon>Magnoliopsida</taxon>
        <taxon>eudicotyledons</taxon>
        <taxon>Gunneridae</taxon>
        <taxon>Pentapetalae</taxon>
        <taxon>rosids</taxon>
        <taxon>fabids</taxon>
        <taxon>Oxalidales</taxon>
        <taxon>Cephalotaceae</taxon>
        <taxon>Cephalotus</taxon>
    </lineage>
</organism>
<evidence type="ECO:0000256" key="3">
    <source>
        <dbReference type="ARBA" id="ARBA00022801"/>
    </source>
</evidence>
<keyword evidence="4" id="KW-0732">Signal</keyword>
<gene>
    <name evidence="6" type="ORF">CFOL_v3_30403</name>
</gene>
<comment type="caution">
    <text evidence="6">The sequence shown here is derived from an EMBL/GenBank/DDBJ whole genome shotgun (WGS) entry which is preliminary data.</text>
</comment>
<sequence>MFIFFFFFCLQNKIKLQQQANERIEYKFINFNITSLMNQLLRSSRNSVIRILSITTAGSAFLYANSYHDSKTRKTLSISAPLLWQLQQGLVDNLHFGHLPLSSFRVDPVPFTGVKEAPVEDGSDSKPCCGCIGRYTISSVAARVGPAVVSLSVHDCFHGITSGRRLGTGTIIDADGTILTCAHVLFNDQEMRGSSERKVDVTLQDGRIFEGTVVNVDLHSDIAIVKIKSTTPLPTAKLGSSAKLLPGDIVVSMGCPRSLQNTVTAGIVSCVDRESSDLGLGGMRREYLQTDCAINKGNSGGPLVNIDGEVVGVSTMSRKDSEGLHFAVPIDSVCKILEQFNKSGRVVRPWLGLKMLDLNELIIAQLQETDATFPDVNRGVLVPMVTPGSPAARAGFCSGDVVLEFDGKPIASIKEIIEIMGDRIGVPLKVVVKRANDVSITLTVIPEEITPQT</sequence>
<proteinExistence type="inferred from homology"/>
<dbReference type="SUPFAM" id="SSF50494">
    <property type="entry name" value="Trypsin-like serine proteases"/>
    <property type="match status" value="1"/>
</dbReference>
<dbReference type="OrthoDB" id="4217619at2759"/>
<dbReference type="InterPro" id="IPR036034">
    <property type="entry name" value="PDZ_sf"/>
</dbReference>
<dbReference type="InterPro" id="IPR009003">
    <property type="entry name" value="Peptidase_S1_PA"/>
</dbReference>
<keyword evidence="2" id="KW-0645">Protease</keyword>
<dbReference type="AlphaFoldDB" id="A0A1Q3D3A0"/>
<dbReference type="Gene3D" id="2.30.42.10">
    <property type="match status" value="1"/>
</dbReference>
<dbReference type="SMART" id="SM00228">
    <property type="entry name" value="PDZ"/>
    <property type="match status" value="1"/>
</dbReference>
<evidence type="ECO:0000313" key="7">
    <source>
        <dbReference type="Proteomes" id="UP000187406"/>
    </source>
</evidence>
<dbReference type="STRING" id="3775.A0A1Q3D3A0"/>
<reference evidence="7" key="1">
    <citation type="submission" date="2016-04" db="EMBL/GenBank/DDBJ databases">
        <title>Cephalotus genome sequencing.</title>
        <authorList>
            <person name="Fukushima K."/>
            <person name="Hasebe M."/>
            <person name="Fang X."/>
        </authorList>
    </citation>
    <scope>NUCLEOTIDE SEQUENCE [LARGE SCALE GENOMIC DNA]</scope>
    <source>
        <strain evidence="7">cv. St1</strain>
    </source>
</reference>
<keyword evidence="7" id="KW-1185">Reference proteome</keyword>